<evidence type="ECO:0000256" key="12">
    <source>
        <dbReference type="SAM" id="MobiDB-lite"/>
    </source>
</evidence>
<dbReference type="Pfam" id="PF21710">
    <property type="entry name" value="Spt6_S1"/>
    <property type="match status" value="1"/>
</dbReference>
<dbReference type="Gene3D" id="3.30.420.140">
    <property type="entry name" value="YqgF/RNase H-like domain"/>
    <property type="match status" value="1"/>
</dbReference>
<dbReference type="GO" id="GO:0140673">
    <property type="term" value="P:transcription elongation-coupled chromatin remodeling"/>
    <property type="evidence" value="ECO:0007669"/>
    <property type="project" value="InterPro"/>
</dbReference>
<dbReference type="Pfam" id="PF14632">
    <property type="entry name" value="SPT6_acidic"/>
    <property type="match status" value="1"/>
</dbReference>
<comment type="caution">
    <text evidence="15">The sequence shown here is derived from an EMBL/GenBank/DDBJ whole genome shotgun (WGS) entry which is preliminary data.</text>
</comment>
<evidence type="ECO:0000256" key="6">
    <source>
        <dbReference type="ARBA" id="ARBA00022999"/>
    </source>
</evidence>
<dbReference type="GO" id="GO:0008023">
    <property type="term" value="C:transcription elongation factor complex"/>
    <property type="evidence" value="ECO:0007669"/>
    <property type="project" value="TreeGrafter"/>
</dbReference>
<dbReference type="InterPro" id="IPR028231">
    <property type="entry name" value="Spt6_YqgF"/>
</dbReference>
<keyword evidence="7" id="KW-0804">Transcription</keyword>
<dbReference type="Proteomes" id="UP001211065">
    <property type="component" value="Unassembled WGS sequence"/>
</dbReference>
<dbReference type="InterPro" id="IPR055179">
    <property type="entry name" value="Tex-like_central_region"/>
</dbReference>
<evidence type="ECO:0000256" key="1">
    <source>
        <dbReference type="ARBA" id="ARBA00004123"/>
    </source>
</evidence>
<dbReference type="GO" id="GO:0031491">
    <property type="term" value="F:nucleosome binding"/>
    <property type="evidence" value="ECO:0007669"/>
    <property type="project" value="TreeGrafter"/>
</dbReference>
<dbReference type="Gene3D" id="1.10.3500.10">
    <property type="entry name" value="Tex N-terminal region-like"/>
    <property type="match status" value="1"/>
</dbReference>
<dbReference type="InterPro" id="IPR023319">
    <property type="entry name" value="Tex-like_HTH_dom_sf"/>
</dbReference>
<dbReference type="EMBL" id="JADGJW010000071">
    <property type="protein sequence ID" value="KAJ3225104.1"/>
    <property type="molecule type" value="Genomic_DNA"/>
</dbReference>
<dbReference type="Gene3D" id="1.10.10.2740">
    <property type="entry name" value="Spt6, Death-like domain"/>
    <property type="match status" value="1"/>
</dbReference>
<dbReference type="SUPFAM" id="SSF53098">
    <property type="entry name" value="Ribonuclease H-like"/>
    <property type="match status" value="1"/>
</dbReference>
<evidence type="ECO:0000259" key="13">
    <source>
        <dbReference type="PROSITE" id="PS50001"/>
    </source>
</evidence>
<dbReference type="InterPro" id="IPR035420">
    <property type="entry name" value="Spt6_SH2"/>
</dbReference>
<dbReference type="InterPro" id="IPR000980">
    <property type="entry name" value="SH2"/>
</dbReference>
<dbReference type="InterPro" id="IPR032706">
    <property type="entry name" value="Spt6_HHH"/>
</dbReference>
<feature type="compositionally biased region" description="Basic and acidic residues" evidence="12">
    <location>
        <begin position="227"/>
        <end position="237"/>
    </location>
</feature>
<dbReference type="Pfam" id="PF22706">
    <property type="entry name" value="Tex_central_region"/>
    <property type="match status" value="1"/>
</dbReference>
<dbReference type="SMART" id="SM00316">
    <property type="entry name" value="S1"/>
    <property type="match status" value="1"/>
</dbReference>
<evidence type="ECO:0000256" key="7">
    <source>
        <dbReference type="ARBA" id="ARBA00023163"/>
    </source>
</evidence>
<dbReference type="PROSITE" id="PS50001">
    <property type="entry name" value="SH2"/>
    <property type="match status" value="1"/>
</dbReference>
<evidence type="ECO:0000256" key="9">
    <source>
        <dbReference type="ARBA" id="ARBA00029871"/>
    </source>
</evidence>
<organism evidence="15 16">
    <name type="scientific">Clydaea vesicula</name>
    <dbReference type="NCBI Taxonomy" id="447962"/>
    <lineage>
        <taxon>Eukaryota</taxon>
        <taxon>Fungi</taxon>
        <taxon>Fungi incertae sedis</taxon>
        <taxon>Chytridiomycota</taxon>
        <taxon>Chytridiomycota incertae sedis</taxon>
        <taxon>Chytridiomycetes</taxon>
        <taxon>Lobulomycetales</taxon>
        <taxon>Lobulomycetaceae</taxon>
        <taxon>Clydaea</taxon>
    </lineage>
</organism>
<dbReference type="InterPro" id="IPR035019">
    <property type="entry name" value="Spt6_SH2_N"/>
</dbReference>
<reference evidence="15" key="1">
    <citation type="submission" date="2020-05" db="EMBL/GenBank/DDBJ databases">
        <title>Phylogenomic resolution of chytrid fungi.</title>
        <authorList>
            <person name="Stajich J.E."/>
            <person name="Amses K."/>
            <person name="Simmons R."/>
            <person name="Seto K."/>
            <person name="Myers J."/>
            <person name="Bonds A."/>
            <person name="Quandt C.A."/>
            <person name="Barry K."/>
            <person name="Liu P."/>
            <person name="Grigoriev I."/>
            <person name="Longcore J.E."/>
            <person name="James T.Y."/>
        </authorList>
    </citation>
    <scope>NUCLEOTIDE SEQUENCE</scope>
    <source>
        <strain evidence="15">JEL0476</strain>
    </source>
</reference>
<evidence type="ECO:0000256" key="5">
    <source>
        <dbReference type="ARBA" id="ARBA00022454"/>
    </source>
</evidence>
<evidence type="ECO:0000256" key="8">
    <source>
        <dbReference type="ARBA" id="ARBA00023242"/>
    </source>
</evidence>
<dbReference type="Pfam" id="PF14633">
    <property type="entry name" value="SH2_2"/>
    <property type="match status" value="1"/>
</dbReference>
<dbReference type="SUPFAM" id="SSF55550">
    <property type="entry name" value="SH2 domain"/>
    <property type="match status" value="1"/>
</dbReference>
<feature type="compositionally biased region" description="Acidic residues" evidence="12">
    <location>
        <begin position="34"/>
        <end position="47"/>
    </location>
</feature>
<keyword evidence="8" id="KW-0539">Nucleus</keyword>
<feature type="compositionally biased region" description="Acidic residues" evidence="12">
    <location>
        <begin position="108"/>
        <end position="120"/>
    </location>
</feature>
<evidence type="ECO:0000256" key="2">
    <source>
        <dbReference type="ARBA" id="ARBA00004286"/>
    </source>
</evidence>
<feature type="domain" description="SH2" evidence="13">
    <location>
        <begin position="1245"/>
        <end position="1319"/>
    </location>
</feature>
<dbReference type="InterPro" id="IPR028088">
    <property type="entry name" value="Spt6_HTH_DNA-bd_dom"/>
</dbReference>
<feature type="compositionally biased region" description="Basic and acidic residues" evidence="12">
    <location>
        <begin position="21"/>
        <end position="30"/>
    </location>
</feature>
<evidence type="ECO:0000313" key="16">
    <source>
        <dbReference type="Proteomes" id="UP001211065"/>
    </source>
</evidence>
<comment type="function">
    <text evidence="10">Histone H3-H4 chaperone that plays a role in maintenance of chromatin structure during RNA polymerase II transcription elongation thereby repressing transcription initiation from cryptic promoters. Mediates the reassembly of nucleosomes onto the promoters of at least a selected set of genes during repression; the nucleosome reassembly is essential for transcriptional repression. Essential for viability.</text>
</comment>
<dbReference type="Pfam" id="PF14639">
    <property type="entry name" value="YqgF"/>
    <property type="match status" value="1"/>
</dbReference>
<feature type="domain" description="S1 motif" evidence="14">
    <location>
        <begin position="1118"/>
        <end position="1192"/>
    </location>
</feature>
<feature type="compositionally biased region" description="Basic residues" evidence="12">
    <location>
        <begin position="96"/>
        <end position="105"/>
    </location>
</feature>
<dbReference type="InterPro" id="IPR002925">
    <property type="entry name" value="Dienelactn_hydro"/>
</dbReference>
<dbReference type="InterPro" id="IPR003029">
    <property type="entry name" value="S1_domain"/>
</dbReference>
<dbReference type="PANTHER" id="PTHR10145:SF6">
    <property type="entry name" value="TRANSCRIPTION ELONGATION FACTOR SPT6"/>
    <property type="match status" value="1"/>
</dbReference>
<dbReference type="InterPro" id="IPR049540">
    <property type="entry name" value="Spt6-like_S1"/>
</dbReference>
<dbReference type="SUPFAM" id="SSF53474">
    <property type="entry name" value="alpha/beta-Hydrolases"/>
    <property type="match status" value="1"/>
</dbReference>
<evidence type="ECO:0000256" key="4">
    <source>
        <dbReference type="ARBA" id="ARBA00020248"/>
    </source>
</evidence>
<dbReference type="InterPro" id="IPR028083">
    <property type="entry name" value="Spt6_acidic_N_dom"/>
</dbReference>
<feature type="region of interest" description="Disordered" evidence="12">
    <location>
        <begin position="1"/>
        <end position="237"/>
    </location>
</feature>
<dbReference type="InterPro" id="IPR042066">
    <property type="entry name" value="Spt6_death-like"/>
</dbReference>
<feature type="compositionally biased region" description="Acidic residues" evidence="12">
    <location>
        <begin position="76"/>
        <end position="93"/>
    </location>
</feature>
<dbReference type="InterPro" id="IPR012340">
    <property type="entry name" value="NA-bd_OB-fold"/>
</dbReference>
<feature type="region of interest" description="Disordered" evidence="12">
    <location>
        <begin position="1423"/>
        <end position="1454"/>
    </location>
</feature>
<dbReference type="Gene3D" id="3.40.50.1820">
    <property type="entry name" value="alpha/beta hydrolase"/>
    <property type="match status" value="1"/>
</dbReference>
<dbReference type="InterPro" id="IPR036860">
    <property type="entry name" value="SH2_dom_sf"/>
</dbReference>
<accession>A0AAD5U701</accession>
<dbReference type="PROSITE" id="PS50126">
    <property type="entry name" value="S1"/>
    <property type="match status" value="1"/>
</dbReference>
<gene>
    <name evidence="15" type="primary">SPT6</name>
    <name evidence="15" type="ORF">HK099_007391</name>
</gene>
<sequence>MSDIEEEIQRKSDDSGDEGEDVNKDNDNKVIFDSSEEDEDDEGELSESDLKFIADDDDEDNRKRRKKKQKRRSSENEEESEKEGDVENDDDESVEKKRRHKKKRRIMEEEDDLDDEDLELIGENTGIEQIEKKKFKRLKKKSDREETRESTSFNGSERNNHSNDLNNIFDDDEMDAGDNRGTEFDNDDDLHSSRRDVRSQKELFNMSEDDDDLDDFVIDDEEESGDEETKRQRREERKKIKMKERKLVKNMGMNLGISDEAWRDIEEIFGDGSDYSWAMNVGMDNLRIDEPINFDDADPYLHETKKDIKLSDLYEPSEIKSKMLTDADEAIRLRDIPERFQLVGDTMEKDEINDKDIQEEAEYITRIIYREFPGGALPDAKVVEKSVKTVLKLFKTHYEVPFIHTQRKDHINEVDWNQNGKVYEILDRSRLWRVYDLMLQFEAIKKKRTLVSEMILKLFTTMEDTSFNVDSKDIVLNFKQYLRSATTLEEINDVYVSLQSKFGDAVNDLELKKSEDSNSGKKIFKRPARRKIHEDAKRCNLSGLANLYGINTNDFISALCLKSVDLHIPVDPEQDPLVVAENFKHRAYPTPILALEGARHIIAHEISSDPKMRSYVRKIFDSDSDITIVPTNKGVAEIGPNHPYYAFKYLKAKPNYKFKDEQFLQILKAEEEGFVQVEVKISPQFVDECVKCITNDSFNQIARHWNDERKQVVDLVLNQFLFPGIVKGLKEKMAQKASDYVIESCIKNLMQDIDMTGHDIDNRRNRENIMAVSWGDGEKTSPTFAVVVDRFGKFVDYIKLDRMQDSRMEVKEGDLETLQNFHRQHKVDLVLVSGWSTNTKSRLFMEMERAFGNSVEMIDDQVARIIMNSKSSLSEFNSMDVDRDHVSMVAYCVSLCRRGLDPTMEFASLMNSNDDYNGVDINAAAAHKHKAHTLKFICGLGPRKAQGILNIIHRKLSGRIESRAQLIEKGCCATSIFMNCSSFIRIRSIHFQGRRDAQILDLLDDTRIHPEDYDLARKMAADSIEVDEDDDAVADDPSAHVQQMIDNQEEYKLDELDIRNFAEELMTSLNEPKYLCLLEIKAELKEFYRERRRRHCPPTDEKIFYMLTGETETSLHLGLVTACRITRVLEKMVKVAFGSGSGIEGVIFVNNLVDNGRVGQTCEDHGFKEDDVIKCKVIKIDFNMMQVELTCRPSEVENNLFESSIRKDEYFSEEAEKNDIKDREALTRKVQAKKIRKVNHPDFYNIDYRKAEEMMKDKPVGFYILRPSTKGINHLSVTWKVLDGICQHVDIVDFEENGVKGFMVNDQKFSELDELLIHYIEPMSRNVREITENIKFQKNKNLEETKAYIREQTKLIKRTVYGLIPVENRPGKFYFVYQHYGGNPIPKYEPISVRSEGFFFREKLFKRLEDLIVGFKKMEIEKAKNSQKSSTQQSRSGNERRAVDRASNPAGGYQSTLDRSLVAEDSLLDPPAIIVLQVKSFAQRIANGTGADCIIPDLYNGKSTLDQEEAAHLMNNLNWDDALQNLSGLVGDLRKKNEKRKIGSVGKVPHIFKISNFYKIGFCMGGALSLALASKLAATKNPLNATISFYGVPPMEKYNLASIPAKTPCNAYFGELDTNKGLSDLETAKKLSKLWKVDIKGLEYRKHGYYTEIANVFVLKNKGHAFMSDEPEYISKCKELGFAGPGDKELQGKVWKQVFEFFQHHLKEI</sequence>
<dbReference type="InterPro" id="IPR029058">
    <property type="entry name" value="AB_hydrolase_fold"/>
</dbReference>
<feature type="compositionally biased region" description="Basic and acidic residues" evidence="12">
    <location>
        <begin position="177"/>
        <end position="201"/>
    </location>
</feature>
<evidence type="ECO:0000259" key="14">
    <source>
        <dbReference type="PROSITE" id="PS50126"/>
    </source>
</evidence>
<comment type="similarity">
    <text evidence="3">Belongs to the SPT6 family.</text>
</comment>
<dbReference type="Gene3D" id="1.10.10.650">
    <property type="entry name" value="RuvA domain 2-like"/>
    <property type="match status" value="1"/>
</dbReference>
<dbReference type="InterPro" id="IPR012337">
    <property type="entry name" value="RNaseH-like_sf"/>
</dbReference>
<dbReference type="Gene3D" id="2.40.50.140">
    <property type="entry name" value="Nucleic acid-binding proteins"/>
    <property type="match status" value="1"/>
</dbReference>
<dbReference type="FunFam" id="1.10.10.2740:FF:000002">
    <property type="entry name" value="Transcription elongation factor Spt6"/>
    <property type="match status" value="1"/>
</dbReference>
<dbReference type="Pfam" id="PF01738">
    <property type="entry name" value="DLH"/>
    <property type="match status" value="1"/>
</dbReference>
<keyword evidence="15" id="KW-0648">Protein biosynthesis</keyword>
<evidence type="ECO:0000256" key="10">
    <source>
        <dbReference type="ARBA" id="ARBA00093389"/>
    </source>
</evidence>
<dbReference type="GO" id="GO:0003677">
    <property type="term" value="F:DNA binding"/>
    <property type="evidence" value="ECO:0007669"/>
    <property type="project" value="InterPro"/>
</dbReference>
<name>A0AAD5U701_9FUNG</name>
<dbReference type="SUPFAM" id="SSF47781">
    <property type="entry name" value="RuvA domain 2-like"/>
    <property type="match status" value="2"/>
</dbReference>
<dbReference type="Gene3D" id="3.30.505.10">
    <property type="entry name" value="SH2 domain"/>
    <property type="match status" value="2"/>
</dbReference>
<dbReference type="SUPFAM" id="SSF158832">
    <property type="entry name" value="Tex N-terminal region-like"/>
    <property type="match status" value="1"/>
</dbReference>
<dbReference type="PANTHER" id="PTHR10145">
    <property type="entry name" value="TRANSCRIPTION ELONGATION FACTOR SPT6"/>
    <property type="match status" value="1"/>
</dbReference>
<evidence type="ECO:0000256" key="3">
    <source>
        <dbReference type="ARBA" id="ARBA00009253"/>
    </source>
</evidence>
<feature type="compositionally biased region" description="Acidic residues" evidence="12">
    <location>
        <begin position="207"/>
        <end position="226"/>
    </location>
</feature>
<dbReference type="InterPro" id="IPR023323">
    <property type="entry name" value="Tex-like_dom_sf"/>
</dbReference>
<evidence type="ECO:0000313" key="15">
    <source>
        <dbReference type="EMBL" id="KAJ3225104.1"/>
    </source>
</evidence>
<keyword evidence="16" id="KW-1185">Reference proteome</keyword>
<dbReference type="Pfam" id="PF14635">
    <property type="entry name" value="HHH_7"/>
    <property type="match status" value="1"/>
</dbReference>
<comment type="subcellular location">
    <subcellularLocation>
        <location evidence="2">Chromosome</location>
    </subcellularLocation>
    <subcellularLocation>
        <location evidence="1">Nucleus</location>
    </subcellularLocation>
</comment>
<dbReference type="SMART" id="SM00252">
    <property type="entry name" value="SH2"/>
    <property type="match status" value="1"/>
</dbReference>
<feature type="compositionally biased region" description="Polar residues" evidence="12">
    <location>
        <begin position="150"/>
        <end position="166"/>
    </location>
</feature>
<proteinExistence type="inferred from homology"/>
<dbReference type="InterPro" id="IPR017072">
    <property type="entry name" value="TF_Spt6"/>
</dbReference>
<dbReference type="GO" id="GO:0005694">
    <property type="term" value="C:chromosome"/>
    <property type="evidence" value="ECO:0007669"/>
    <property type="project" value="UniProtKB-SubCell"/>
</dbReference>
<dbReference type="InterPro" id="IPR010994">
    <property type="entry name" value="RuvA_2-like"/>
</dbReference>
<dbReference type="Gene3D" id="1.10.150.850">
    <property type="entry name" value="Spt6, helix-hairpin-helix domain"/>
    <property type="match status" value="1"/>
</dbReference>
<protein>
    <recommendedName>
        <fullName evidence="4">Transcription elongation factor SPT6</fullName>
    </recommendedName>
    <alternativeName>
        <fullName evidence="9">Chromatin elongation factor SPT6</fullName>
    </alternativeName>
</protein>
<keyword evidence="6 11" id="KW-0727">SH2 domain</keyword>
<dbReference type="GO" id="GO:0042393">
    <property type="term" value="F:histone binding"/>
    <property type="evidence" value="ECO:0007669"/>
    <property type="project" value="TreeGrafter"/>
</dbReference>
<dbReference type="Pfam" id="PF14641">
    <property type="entry name" value="HTH_44"/>
    <property type="match status" value="1"/>
</dbReference>
<dbReference type="SUPFAM" id="SSF50249">
    <property type="entry name" value="Nucleic acid-binding proteins"/>
    <property type="match status" value="1"/>
</dbReference>
<keyword evidence="15" id="KW-0251">Elongation factor</keyword>
<keyword evidence="5" id="KW-0158">Chromosome</keyword>
<dbReference type="GO" id="GO:0003746">
    <property type="term" value="F:translation elongation factor activity"/>
    <property type="evidence" value="ECO:0007669"/>
    <property type="project" value="UniProtKB-KW"/>
</dbReference>
<dbReference type="CDD" id="cd09918">
    <property type="entry name" value="SH2_Nterm_SPT6_like"/>
    <property type="match status" value="1"/>
</dbReference>
<evidence type="ECO:0000256" key="11">
    <source>
        <dbReference type="PROSITE-ProRule" id="PRU00191"/>
    </source>
</evidence>
<dbReference type="GO" id="GO:0016787">
    <property type="term" value="F:hydrolase activity"/>
    <property type="evidence" value="ECO:0007669"/>
    <property type="project" value="InterPro"/>
</dbReference>
<feature type="compositionally biased region" description="Polar residues" evidence="12">
    <location>
        <begin position="1426"/>
        <end position="1436"/>
    </location>
</feature>
<dbReference type="InterPro" id="IPR037027">
    <property type="entry name" value="YqgF/RNaseH-like_dom_sf"/>
</dbReference>
<dbReference type="GO" id="GO:0034728">
    <property type="term" value="P:nucleosome organization"/>
    <property type="evidence" value="ECO:0007669"/>
    <property type="project" value="TreeGrafter"/>
</dbReference>